<reference evidence="1 2" key="1">
    <citation type="submission" date="2023-10" db="EMBL/GenBank/DDBJ databases">
        <title>Draft genome sequence of Xylaria bambusicola isolate GMP-LS, the root and basal stem rot pathogen of sugarcane in Indonesia.</title>
        <authorList>
            <person name="Selvaraj P."/>
            <person name="Muralishankar V."/>
            <person name="Muruganantham S."/>
            <person name="Sp S."/>
            <person name="Haryani S."/>
            <person name="Lau K.J.X."/>
            <person name="Naqvi N.I."/>
        </authorList>
    </citation>
    <scope>NUCLEOTIDE SEQUENCE [LARGE SCALE GENOMIC DNA]</scope>
    <source>
        <strain evidence="1">GMP-LS</strain>
    </source>
</reference>
<dbReference type="AlphaFoldDB" id="A0AAN7UU28"/>
<evidence type="ECO:0000313" key="2">
    <source>
        <dbReference type="Proteomes" id="UP001305414"/>
    </source>
</evidence>
<protein>
    <submittedName>
        <fullName evidence="1">Uncharacterized protein</fullName>
    </submittedName>
</protein>
<accession>A0AAN7UU28</accession>
<comment type="caution">
    <text evidence="1">The sequence shown here is derived from an EMBL/GenBank/DDBJ whole genome shotgun (WGS) entry which is preliminary data.</text>
</comment>
<organism evidence="1 2">
    <name type="scientific">Xylaria bambusicola</name>
    <dbReference type="NCBI Taxonomy" id="326684"/>
    <lineage>
        <taxon>Eukaryota</taxon>
        <taxon>Fungi</taxon>
        <taxon>Dikarya</taxon>
        <taxon>Ascomycota</taxon>
        <taxon>Pezizomycotina</taxon>
        <taxon>Sordariomycetes</taxon>
        <taxon>Xylariomycetidae</taxon>
        <taxon>Xylariales</taxon>
        <taxon>Xylariaceae</taxon>
        <taxon>Xylaria</taxon>
    </lineage>
</organism>
<dbReference type="Proteomes" id="UP001305414">
    <property type="component" value="Unassembled WGS sequence"/>
</dbReference>
<name>A0AAN7UU28_9PEZI</name>
<dbReference type="EMBL" id="JAWHQM010000027">
    <property type="protein sequence ID" value="KAK5632821.1"/>
    <property type="molecule type" value="Genomic_DNA"/>
</dbReference>
<evidence type="ECO:0000313" key="1">
    <source>
        <dbReference type="EMBL" id="KAK5632821.1"/>
    </source>
</evidence>
<proteinExistence type="predicted"/>
<sequence length="181" mass="18939">MLNAGASLLVLFADVAEDVTVIFHVKILSRCARKGFEHAIAEVAVRGGRKGLSDLPVLSNTGASSRRVGGLIGTHGGGGGVDGGKLAPEDIVVFKRLDLVTSDLGNTIVILFLMEHVNDTAAKHTSHFVRVEGSSIIPKAAFSTTNRVATVLSEENGDRVVGEEFDLDVVARLLVATLAAP</sequence>
<keyword evidence="2" id="KW-1185">Reference proteome</keyword>
<gene>
    <name evidence="1" type="ORF">RRF57_008535</name>
</gene>